<name>A0ABT1CHM1_9PROT</name>
<dbReference type="Proteomes" id="UP001523401">
    <property type="component" value="Unassembled WGS sequence"/>
</dbReference>
<keyword evidence="1" id="KW-1133">Transmembrane helix</keyword>
<evidence type="ECO:0000256" key="1">
    <source>
        <dbReference type="SAM" id="Phobius"/>
    </source>
</evidence>
<keyword evidence="1" id="KW-0812">Transmembrane</keyword>
<protein>
    <submittedName>
        <fullName evidence="2">Superinfection immunity protein</fullName>
    </submittedName>
</protein>
<dbReference type="EMBL" id="JAMXQU010000007">
    <property type="protein sequence ID" value="MCO6160370.1"/>
    <property type="molecule type" value="Genomic_DNA"/>
</dbReference>
<reference evidence="2 3" key="1">
    <citation type="submission" date="2022-06" db="EMBL/GenBank/DDBJ databases">
        <title>Whole-genome of Asaia lannensis strain LMG 27011T.</title>
        <authorList>
            <person name="Sombolestani A."/>
        </authorList>
    </citation>
    <scope>NUCLEOTIDE SEQUENCE [LARGE SCALE GENOMIC DNA]</scope>
    <source>
        <strain evidence="2 3">NBRC 102526</strain>
    </source>
</reference>
<dbReference type="RefSeq" id="WP_252849533.1">
    <property type="nucleotide sequence ID" value="NZ_BAPW01000014.1"/>
</dbReference>
<evidence type="ECO:0000313" key="2">
    <source>
        <dbReference type="EMBL" id="MCO6160370.1"/>
    </source>
</evidence>
<dbReference type="Pfam" id="PF14373">
    <property type="entry name" value="Imm_superinfect"/>
    <property type="match status" value="1"/>
</dbReference>
<organism evidence="2 3">
    <name type="scientific">Asaia lannensis NBRC 102526</name>
    <dbReference type="NCBI Taxonomy" id="1307926"/>
    <lineage>
        <taxon>Bacteria</taxon>
        <taxon>Pseudomonadati</taxon>
        <taxon>Pseudomonadota</taxon>
        <taxon>Alphaproteobacteria</taxon>
        <taxon>Acetobacterales</taxon>
        <taxon>Acetobacteraceae</taxon>
        <taxon>Asaia</taxon>
    </lineage>
</organism>
<comment type="caution">
    <text evidence="2">The sequence shown here is derived from an EMBL/GenBank/DDBJ whole genome shotgun (WGS) entry which is preliminary data.</text>
</comment>
<keyword evidence="1" id="KW-0472">Membrane</keyword>
<keyword evidence="3" id="KW-1185">Reference proteome</keyword>
<evidence type="ECO:0000313" key="3">
    <source>
        <dbReference type="Proteomes" id="UP001523401"/>
    </source>
</evidence>
<gene>
    <name evidence="2" type="ORF">NF685_10060</name>
</gene>
<feature type="transmembrane region" description="Helical" evidence="1">
    <location>
        <begin position="20"/>
        <end position="47"/>
    </location>
</feature>
<proteinExistence type="predicted"/>
<accession>A0ABT1CHM1</accession>
<dbReference type="InterPro" id="IPR016410">
    <property type="entry name" value="Phage_imm"/>
</dbReference>
<feature type="transmembrane region" description="Helical" evidence="1">
    <location>
        <begin position="54"/>
        <end position="79"/>
    </location>
</feature>
<sequence length="151" mass="16745">MDMPTMTDVLPDTVIPGVVVSMMTIIMIAAALFGLLVYMAPALVALGRHHRDRWLILLLTVLTGWTFIGWLALFIWAIWPAEEHAPPIGPYRPFAPQAAFSDANPSSHALSPEAHLAAVDKLERLHEQGIMTREEMRAHMNALIAPTPRSF</sequence>